<keyword evidence="2" id="KW-0805">Transcription regulation</keyword>
<proteinExistence type="predicted"/>
<feature type="domain" description="NusG-like N-terminal" evidence="4">
    <location>
        <begin position="11"/>
        <end position="108"/>
    </location>
</feature>
<reference evidence="5 6" key="1">
    <citation type="submission" date="2019-09" db="EMBL/GenBank/DDBJ databases">
        <title>Draft genome sequence of Ginsengibacter sp. BR5-29.</title>
        <authorList>
            <person name="Im W.-T."/>
        </authorList>
    </citation>
    <scope>NUCLEOTIDE SEQUENCE [LARGE SCALE GENOMIC DNA]</scope>
    <source>
        <strain evidence="5 6">BR5-29</strain>
    </source>
</reference>
<dbReference type="Gene3D" id="3.30.70.940">
    <property type="entry name" value="NusG, N-terminal domain"/>
    <property type="match status" value="1"/>
</dbReference>
<dbReference type="NCBIfam" id="NF033644">
    <property type="entry name" value="antiterm_UpxY"/>
    <property type="match status" value="1"/>
</dbReference>
<dbReference type="CDD" id="cd09895">
    <property type="entry name" value="NGN_SP_UpxY"/>
    <property type="match status" value="1"/>
</dbReference>
<dbReference type="GO" id="GO:0031564">
    <property type="term" value="P:transcription antitermination"/>
    <property type="evidence" value="ECO:0007669"/>
    <property type="project" value="UniProtKB-KW"/>
</dbReference>
<dbReference type="Proteomes" id="UP000326903">
    <property type="component" value="Unassembled WGS sequence"/>
</dbReference>
<gene>
    <name evidence="5" type="ORF">FW778_19260</name>
</gene>
<dbReference type="InterPro" id="IPR006645">
    <property type="entry name" value="NGN-like_dom"/>
</dbReference>
<dbReference type="AlphaFoldDB" id="A0A5J5IE74"/>
<name>A0A5J5IE74_9BACT</name>
<evidence type="ECO:0000313" key="6">
    <source>
        <dbReference type="Proteomes" id="UP000326903"/>
    </source>
</evidence>
<evidence type="ECO:0000256" key="1">
    <source>
        <dbReference type="ARBA" id="ARBA00022814"/>
    </source>
</evidence>
<keyword evidence="3" id="KW-0804">Transcription</keyword>
<dbReference type="InterPro" id="IPR036735">
    <property type="entry name" value="NGN_dom_sf"/>
</dbReference>
<sequence length="173" mass="20404">MEQVKKAIDETYAWYAVYTKPRWEKKVAEHLQEKGIEHYCPLNKVTRQWSDRKKVVLEPIFKGYVFVKPRIENKWELRKIPGILNFVFWLGRPAQIKEEEILTIKKFLNEFSNVEVEKKTLVPNTPVRITQGILMNYEGMVIEVFGNRAVVKIDSLDIQLSAHFDKKNLELIG</sequence>
<accession>A0A5J5IE74</accession>
<evidence type="ECO:0000259" key="4">
    <source>
        <dbReference type="SMART" id="SM00738"/>
    </source>
</evidence>
<dbReference type="SMART" id="SM00738">
    <property type="entry name" value="NGN"/>
    <property type="match status" value="1"/>
</dbReference>
<keyword evidence="1" id="KW-0889">Transcription antitermination</keyword>
<dbReference type="GO" id="GO:0006354">
    <property type="term" value="P:DNA-templated transcription elongation"/>
    <property type="evidence" value="ECO:0007669"/>
    <property type="project" value="InterPro"/>
</dbReference>
<dbReference type="PANTHER" id="PTHR30265">
    <property type="entry name" value="RHO-INTERACTING TRANSCRIPTION TERMINATION FACTOR NUSG"/>
    <property type="match status" value="1"/>
</dbReference>
<dbReference type="PANTHER" id="PTHR30265:SF4">
    <property type="entry name" value="KOW MOTIF FAMILY PROTEIN, EXPRESSED"/>
    <property type="match status" value="1"/>
</dbReference>
<protein>
    <submittedName>
        <fullName evidence="5">UpxY family transcription antiterminator</fullName>
    </submittedName>
</protein>
<dbReference type="InterPro" id="IPR043425">
    <property type="entry name" value="NusG-like"/>
</dbReference>
<keyword evidence="6" id="KW-1185">Reference proteome</keyword>
<evidence type="ECO:0000313" key="5">
    <source>
        <dbReference type="EMBL" id="KAA9036369.1"/>
    </source>
</evidence>
<dbReference type="EMBL" id="VYQF01000008">
    <property type="protein sequence ID" value="KAA9036369.1"/>
    <property type="molecule type" value="Genomic_DNA"/>
</dbReference>
<evidence type="ECO:0000256" key="3">
    <source>
        <dbReference type="ARBA" id="ARBA00023163"/>
    </source>
</evidence>
<dbReference type="SUPFAM" id="SSF82679">
    <property type="entry name" value="N-utilization substance G protein NusG, N-terminal domain"/>
    <property type="match status" value="1"/>
</dbReference>
<dbReference type="Pfam" id="PF02357">
    <property type="entry name" value="NusG"/>
    <property type="match status" value="1"/>
</dbReference>
<organism evidence="5 6">
    <name type="scientific">Ginsengibacter hankyongi</name>
    <dbReference type="NCBI Taxonomy" id="2607284"/>
    <lineage>
        <taxon>Bacteria</taxon>
        <taxon>Pseudomonadati</taxon>
        <taxon>Bacteroidota</taxon>
        <taxon>Chitinophagia</taxon>
        <taxon>Chitinophagales</taxon>
        <taxon>Chitinophagaceae</taxon>
        <taxon>Ginsengibacter</taxon>
    </lineage>
</organism>
<evidence type="ECO:0000256" key="2">
    <source>
        <dbReference type="ARBA" id="ARBA00023015"/>
    </source>
</evidence>
<comment type="caution">
    <text evidence="5">The sequence shown here is derived from an EMBL/GenBank/DDBJ whole genome shotgun (WGS) entry which is preliminary data.</text>
</comment>
<dbReference type="RefSeq" id="WP_150416492.1">
    <property type="nucleotide sequence ID" value="NZ_VYQF01000008.1"/>
</dbReference>